<dbReference type="Pfam" id="PF01381">
    <property type="entry name" value="HTH_3"/>
    <property type="match status" value="1"/>
</dbReference>
<dbReference type="EMBL" id="CP068053">
    <property type="protein sequence ID" value="QQT00519.1"/>
    <property type="molecule type" value="Genomic_DNA"/>
</dbReference>
<proteinExistence type="predicted"/>
<dbReference type="KEGG" id="ppsr:I6J18_00770"/>
<name>A0A974S0H1_PERPY</name>
<dbReference type="InterPro" id="IPR011051">
    <property type="entry name" value="RmlC_Cupin_sf"/>
</dbReference>
<protein>
    <submittedName>
        <fullName evidence="3">Helix-turn-helix transcriptional regulator</fullName>
    </submittedName>
</protein>
<dbReference type="GO" id="GO:0003677">
    <property type="term" value="F:DNA binding"/>
    <property type="evidence" value="ECO:0007669"/>
    <property type="project" value="UniProtKB-KW"/>
</dbReference>
<dbReference type="InterPro" id="IPR013096">
    <property type="entry name" value="Cupin_2"/>
</dbReference>
<dbReference type="GO" id="GO:0003700">
    <property type="term" value="F:DNA-binding transcription factor activity"/>
    <property type="evidence" value="ECO:0007669"/>
    <property type="project" value="TreeGrafter"/>
</dbReference>
<dbReference type="SUPFAM" id="SSF47413">
    <property type="entry name" value="lambda repressor-like DNA-binding domains"/>
    <property type="match status" value="1"/>
</dbReference>
<organism evidence="3 4">
    <name type="scientific">Peribacillus psychrosaccharolyticus</name>
    <name type="common">Bacillus psychrosaccharolyticus</name>
    <dbReference type="NCBI Taxonomy" id="1407"/>
    <lineage>
        <taxon>Bacteria</taxon>
        <taxon>Bacillati</taxon>
        <taxon>Bacillota</taxon>
        <taxon>Bacilli</taxon>
        <taxon>Bacillales</taxon>
        <taxon>Bacillaceae</taxon>
        <taxon>Peribacillus</taxon>
    </lineage>
</organism>
<dbReference type="CDD" id="cd02209">
    <property type="entry name" value="cupin_XRE_C"/>
    <property type="match status" value="1"/>
</dbReference>
<dbReference type="InterPro" id="IPR050807">
    <property type="entry name" value="TransReg_Diox_bact_type"/>
</dbReference>
<evidence type="ECO:0000313" key="4">
    <source>
        <dbReference type="Proteomes" id="UP000595254"/>
    </source>
</evidence>
<dbReference type="RefSeq" id="WP_201647790.1">
    <property type="nucleotide sequence ID" value="NZ_CP068053.1"/>
</dbReference>
<keyword evidence="4" id="KW-1185">Reference proteome</keyword>
<evidence type="ECO:0000259" key="2">
    <source>
        <dbReference type="PROSITE" id="PS50943"/>
    </source>
</evidence>
<sequence length="182" mass="21064">MAHQIGESLKRLRREQKKTLKQIAEKTGLSISFLSQVERLKSSVTIESLTKIAESLNVSPTYFFNDHDQPKSVIRRKKPNDQVDFQQSRFSYQSLAGDIPNPDFEPMLVTVLPNQEQVHTFTHNGQEFIYVLSGVLTVMYEEEEVDLTPGDSFHVESSKPHNWYNRTDDVVKMVYVRSHSFE</sequence>
<feature type="domain" description="HTH cro/C1-type" evidence="2">
    <location>
        <begin position="9"/>
        <end position="63"/>
    </location>
</feature>
<evidence type="ECO:0000256" key="1">
    <source>
        <dbReference type="ARBA" id="ARBA00023125"/>
    </source>
</evidence>
<gene>
    <name evidence="3" type="ORF">I6J18_00770</name>
</gene>
<dbReference type="PANTHER" id="PTHR46797">
    <property type="entry name" value="HTH-TYPE TRANSCRIPTIONAL REGULATOR"/>
    <property type="match status" value="1"/>
</dbReference>
<dbReference type="InterPro" id="IPR010982">
    <property type="entry name" value="Lambda_DNA-bd_dom_sf"/>
</dbReference>
<dbReference type="Gene3D" id="2.60.120.10">
    <property type="entry name" value="Jelly Rolls"/>
    <property type="match status" value="1"/>
</dbReference>
<reference evidence="3 4" key="1">
    <citation type="submission" date="2021-01" db="EMBL/GenBank/DDBJ databases">
        <title>FDA dAtabase for Regulatory Grade micrObial Sequences (FDA-ARGOS): Supporting development and validation of Infectious Disease Dx tests.</title>
        <authorList>
            <person name="Nelson B."/>
            <person name="Plummer A."/>
            <person name="Tallon L."/>
            <person name="Sadzewicz L."/>
            <person name="Zhao X."/>
            <person name="Boylan J."/>
            <person name="Ott S."/>
            <person name="Bowen H."/>
            <person name="Vavikolanu K."/>
            <person name="Mehta A."/>
            <person name="Aluvathingal J."/>
            <person name="Nadendla S."/>
            <person name="Myers T."/>
            <person name="Yan Y."/>
            <person name="Sichtig H."/>
        </authorList>
    </citation>
    <scope>NUCLEOTIDE SEQUENCE [LARGE SCALE GENOMIC DNA]</scope>
    <source>
        <strain evidence="3 4">FDAARGOS_1161</strain>
    </source>
</reference>
<dbReference type="Pfam" id="PF07883">
    <property type="entry name" value="Cupin_2"/>
    <property type="match status" value="1"/>
</dbReference>
<accession>A0A974S0H1</accession>
<dbReference type="Gene3D" id="1.10.260.40">
    <property type="entry name" value="lambda repressor-like DNA-binding domains"/>
    <property type="match status" value="1"/>
</dbReference>
<dbReference type="InterPro" id="IPR001387">
    <property type="entry name" value="Cro/C1-type_HTH"/>
</dbReference>
<dbReference type="PANTHER" id="PTHR46797:SF25">
    <property type="entry name" value="TRANSCRIPTIONAL REGULATOR"/>
    <property type="match status" value="1"/>
</dbReference>
<dbReference type="Proteomes" id="UP000595254">
    <property type="component" value="Chromosome"/>
</dbReference>
<dbReference type="InterPro" id="IPR014710">
    <property type="entry name" value="RmlC-like_jellyroll"/>
</dbReference>
<dbReference type="SUPFAM" id="SSF51182">
    <property type="entry name" value="RmlC-like cupins"/>
    <property type="match status" value="1"/>
</dbReference>
<dbReference type="AlphaFoldDB" id="A0A974S0H1"/>
<keyword evidence="1" id="KW-0238">DNA-binding</keyword>
<dbReference type="PROSITE" id="PS50943">
    <property type="entry name" value="HTH_CROC1"/>
    <property type="match status" value="1"/>
</dbReference>
<dbReference type="SMART" id="SM00530">
    <property type="entry name" value="HTH_XRE"/>
    <property type="match status" value="1"/>
</dbReference>
<dbReference type="CDD" id="cd00093">
    <property type="entry name" value="HTH_XRE"/>
    <property type="match status" value="1"/>
</dbReference>
<dbReference type="GO" id="GO:0005829">
    <property type="term" value="C:cytosol"/>
    <property type="evidence" value="ECO:0007669"/>
    <property type="project" value="TreeGrafter"/>
</dbReference>
<evidence type="ECO:0000313" key="3">
    <source>
        <dbReference type="EMBL" id="QQT00519.1"/>
    </source>
</evidence>